<reference evidence="1" key="1">
    <citation type="submission" date="2020-08" db="EMBL/GenBank/DDBJ databases">
        <title>Multicomponent nature underlies the extraordinary mechanical properties of spider dragline silk.</title>
        <authorList>
            <person name="Kono N."/>
            <person name="Nakamura H."/>
            <person name="Mori M."/>
            <person name="Yoshida Y."/>
            <person name="Ohtoshi R."/>
            <person name="Malay A.D."/>
            <person name="Moran D.A.P."/>
            <person name="Tomita M."/>
            <person name="Numata K."/>
            <person name="Arakawa K."/>
        </authorList>
    </citation>
    <scope>NUCLEOTIDE SEQUENCE</scope>
</reference>
<proteinExistence type="predicted"/>
<name>A0A8X6W059_TRICX</name>
<keyword evidence="2" id="KW-1185">Reference proteome</keyword>
<dbReference type="EMBL" id="BMAU01021371">
    <property type="protein sequence ID" value="GFY25602.1"/>
    <property type="molecule type" value="Genomic_DNA"/>
</dbReference>
<dbReference type="Proteomes" id="UP000887159">
    <property type="component" value="Unassembled WGS sequence"/>
</dbReference>
<comment type="caution">
    <text evidence="1">The sequence shown here is derived from an EMBL/GenBank/DDBJ whole genome shotgun (WGS) entry which is preliminary data.</text>
</comment>
<organism evidence="1 2">
    <name type="scientific">Trichonephila clavipes</name>
    <name type="common">Golden silk orbweaver</name>
    <name type="synonym">Nephila clavipes</name>
    <dbReference type="NCBI Taxonomy" id="2585209"/>
    <lineage>
        <taxon>Eukaryota</taxon>
        <taxon>Metazoa</taxon>
        <taxon>Ecdysozoa</taxon>
        <taxon>Arthropoda</taxon>
        <taxon>Chelicerata</taxon>
        <taxon>Arachnida</taxon>
        <taxon>Araneae</taxon>
        <taxon>Araneomorphae</taxon>
        <taxon>Entelegynae</taxon>
        <taxon>Araneoidea</taxon>
        <taxon>Nephilidae</taxon>
        <taxon>Trichonephila</taxon>
    </lineage>
</organism>
<accession>A0A8X6W059</accession>
<protein>
    <submittedName>
        <fullName evidence="1">Uncharacterized protein</fullName>
    </submittedName>
</protein>
<evidence type="ECO:0000313" key="2">
    <source>
        <dbReference type="Proteomes" id="UP000887159"/>
    </source>
</evidence>
<evidence type="ECO:0000313" key="1">
    <source>
        <dbReference type="EMBL" id="GFY25602.1"/>
    </source>
</evidence>
<sequence length="106" mass="11801">MVLKAKANDRGKILALSRDEFRGPRPDLVRQVALVTTTIAFTIACSHLQSTDRVRGHGRRVVKVLYRDCPCHELEPSTTKDPPCRGAMHIKSVENSNILSSVWCSS</sequence>
<dbReference type="AlphaFoldDB" id="A0A8X6W059"/>
<gene>
    <name evidence="1" type="ORF">TNCV_2487221</name>
</gene>